<name>A0AAW0UGP1_SCYPA</name>
<feature type="region of interest" description="Disordered" evidence="3">
    <location>
        <begin position="146"/>
        <end position="204"/>
    </location>
</feature>
<evidence type="ECO:0000313" key="6">
    <source>
        <dbReference type="EMBL" id="KAK8397337.1"/>
    </source>
</evidence>
<dbReference type="InterPro" id="IPR039228">
    <property type="entry name" value="SZRD1"/>
</dbReference>
<comment type="caution">
    <text evidence="6">The sequence shown here is derived from an EMBL/GenBank/DDBJ whole genome shotgun (WGS) entry which is preliminary data.</text>
</comment>
<feature type="region of interest" description="Disordered" evidence="3">
    <location>
        <begin position="69"/>
        <end position="97"/>
    </location>
</feature>
<evidence type="ECO:0000256" key="2">
    <source>
        <dbReference type="ARBA" id="ARBA00044802"/>
    </source>
</evidence>
<accession>A0AAW0UGP1</accession>
<evidence type="ECO:0000313" key="7">
    <source>
        <dbReference type="Proteomes" id="UP001487740"/>
    </source>
</evidence>
<comment type="similarity">
    <text evidence="1">Belongs to the SZRD1 family.</text>
</comment>
<gene>
    <name evidence="6" type="ORF">O3P69_004799</name>
</gene>
<evidence type="ECO:0000259" key="4">
    <source>
        <dbReference type="PROSITE" id="PS51673"/>
    </source>
</evidence>
<feature type="compositionally biased region" description="Polar residues" evidence="3">
    <location>
        <begin position="73"/>
        <end position="90"/>
    </location>
</feature>
<keyword evidence="7" id="KW-1185">Reference proteome</keyword>
<dbReference type="PANTHER" id="PTHR31796:SF2">
    <property type="entry name" value="SUZ DOMAIN-CONTAINING PROTEIN 1"/>
    <property type="match status" value="1"/>
</dbReference>
<feature type="domain" description="SUZ" evidence="4">
    <location>
        <begin position="38"/>
        <end position="113"/>
    </location>
</feature>
<dbReference type="EMBL" id="JARAKH010000014">
    <property type="protein sequence ID" value="KAK8397337.1"/>
    <property type="molecule type" value="Genomic_DNA"/>
</dbReference>
<dbReference type="Pfam" id="PF12752">
    <property type="entry name" value="SUZ"/>
    <property type="match status" value="2"/>
</dbReference>
<evidence type="ECO:0000259" key="5">
    <source>
        <dbReference type="PROSITE" id="PS51938"/>
    </source>
</evidence>
<dbReference type="PANTHER" id="PTHR31796">
    <property type="entry name" value="SUZ DOMAIN-CONTAINING PROTEIN 1"/>
    <property type="match status" value="1"/>
</dbReference>
<feature type="compositionally biased region" description="Polar residues" evidence="3">
    <location>
        <begin position="156"/>
        <end position="180"/>
    </location>
</feature>
<dbReference type="PROSITE" id="PS51938">
    <property type="entry name" value="SUZ_C"/>
    <property type="match status" value="1"/>
</dbReference>
<dbReference type="AlphaFoldDB" id="A0AAW0UGP1"/>
<sequence>MAAEQDEDLLDNWEEIDENPAVLEKRLEKLSVKKATAEVPLMPTQLVSYEDGPRTPFTSQEPKIMILRRPQERSPSSAANGIINSKQKQPVKSLEQRQQEYAQARLRILGDAGSAEESKPKPVQQKSLEQREADYAAVRLRIMGSSKSVEEHMMSGTPTGVPSTTLSPPHTHLAPQSSSVGVVRCPRGPDGTAGFGRGSGGGQR</sequence>
<dbReference type="PROSITE" id="PS51673">
    <property type="entry name" value="SUZ"/>
    <property type="match status" value="1"/>
</dbReference>
<feature type="domain" description="SUZ-C" evidence="5">
    <location>
        <begin position="149"/>
        <end position="199"/>
    </location>
</feature>
<evidence type="ECO:0000256" key="1">
    <source>
        <dbReference type="ARBA" id="ARBA00007124"/>
    </source>
</evidence>
<organism evidence="6 7">
    <name type="scientific">Scylla paramamosain</name>
    <name type="common">Mud crab</name>
    <dbReference type="NCBI Taxonomy" id="85552"/>
    <lineage>
        <taxon>Eukaryota</taxon>
        <taxon>Metazoa</taxon>
        <taxon>Ecdysozoa</taxon>
        <taxon>Arthropoda</taxon>
        <taxon>Crustacea</taxon>
        <taxon>Multicrustacea</taxon>
        <taxon>Malacostraca</taxon>
        <taxon>Eumalacostraca</taxon>
        <taxon>Eucarida</taxon>
        <taxon>Decapoda</taxon>
        <taxon>Pleocyemata</taxon>
        <taxon>Brachyura</taxon>
        <taxon>Eubrachyura</taxon>
        <taxon>Portunoidea</taxon>
        <taxon>Portunidae</taxon>
        <taxon>Portuninae</taxon>
        <taxon>Scylla</taxon>
    </lineage>
</organism>
<proteinExistence type="inferred from homology"/>
<dbReference type="InterPro" id="IPR024642">
    <property type="entry name" value="SUZ-C"/>
</dbReference>
<protein>
    <recommendedName>
        <fullName evidence="2">SUZ RNA-binding domain-containing</fullName>
    </recommendedName>
</protein>
<feature type="compositionally biased region" description="Gly residues" evidence="3">
    <location>
        <begin position="191"/>
        <end position="204"/>
    </location>
</feature>
<dbReference type="InterPro" id="IPR024771">
    <property type="entry name" value="SUZ"/>
</dbReference>
<dbReference type="Pfam" id="PF12901">
    <property type="entry name" value="SUZ-C"/>
    <property type="match status" value="1"/>
</dbReference>
<evidence type="ECO:0000256" key="3">
    <source>
        <dbReference type="SAM" id="MobiDB-lite"/>
    </source>
</evidence>
<reference evidence="6 7" key="1">
    <citation type="submission" date="2023-03" db="EMBL/GenBank/DDBJ databases">
        <title>High-quality genome of Scylla paramamosain provides insights in environmental adaptation.</title>
        <authorList>
            <person name="Zhang L."/>
        </authorList>
    </citation>
    <scope>NUCLEOTIDE SEQUENCE [LARGE SCALE GENOMIC DNA]</scope>
    <source>
        <strain evidence="6">LZ_2023a</strain>
        <tissue evidence="6">Muscle</tissue>
    </source>
</reference>
<dbReference type="Proteomes" id="UP001487740">
    <property type="component" value="Unassembled WGS sequence"/>
</dbReference>
<feature type="region of interest" description="Disordered" evidence="3">
    <location>
        <begin position="109"/>
        <end position="131"/>
    </location>
</feature>